<sequence length="278" mass="31734">MAILDENERSNDLEADLPTGNGQSSVDLSSPLYMHPSDNPGAMLVSIPFNGVGYRSWRRSVLRALSMKNKVGFINGECKKPDPDSQKLRLWERCDDMVTSWILNSLSKEIADSVEYVNDVILWKELEDRYDQTNGTKLYQIQKEINDLSQGSLDITGYYTKMKKLWEELSNLSAKNQCTCHCTCGAKESMHKEKQDRRLIHFLMGLNEVYTVVRGSILMMNPLASMAQAFSLLVQEEKQREIKPNNQFALESTSLNVNTFKQNSYRTNYSPSNNYNGT</sequence>
<accession>A0AC58T436</accession>
<dbReference type="Proteomes" id="UP000790787">
    <property type="component" value="Chromosome 17"/>
</dbReference>
<reference evidence="1" key="1">
    <citation type="journal article" date="2014" name="Nat. Commun.">
        <title>The tobacco genome sequence and its comparison with those of tomato and potato.</title>
        <authorList>
            <person name="Sierro N."/>
            <person name="Battey J.N."/>
            <person name="Ouadi S."/>
            <person name="Bakaher N."/>
            <person name="Bovet L."/>
            <person name="Willig A."/>
            <person name="Goepfert S."/>
            <person name="Peitsch M.C."/>
            <person name="Ivanov N.V."/>
        </authorList>
    </citation>
    <scope>NUCLEOTIDE SEQUENCE [LARGE SCALE GENOMIC DNA]</scope>
</reference>
<protein>
    <submittedName>
        <fullName evidence="2">Uncharacterized protein LOC142172115</fullName>
    </submittedName>
</protein>
<reference evidence="2" key="2">
    <citation type="submission" date="2025-08" db="UniProtKB">
        <authorList>
            <consortium name="RefSeq"/>
        </authorList>
    </citation>
    <scope>IDENTIFICATION</scope>
    <source>
        <tissue evidence="2">Leaf</tissue>
    </source>
</reference>
<organism evidence="1 2">
    <name type="scientific">Nicotiana tabacum</name>
    <name type="common">Common tobacco</name>
    <dbReference type="NCBI Taxonomy" id="4097"/>
    <lineage>
        <taxon>Eukaryota</taxon>
        <taxon>Viridiplantae</taxon>
        <taxon>Streptophyta</taxon>
        <taxon>Embryophyta</taxon>
        <taxon>Tracheophyta</taxon>
        <taxon>Spermatophyta</taxon>
        <taxon>Magnoliopsida</taxon>
        <taxon>eudicotyledons</taxon>
        <taxon>Gunneridae</taxon>
        <taxon>Pentapetalae</taxon>
        <taxon>asterids</taxon>
        <taxon>lamiids</taxon>
        <taxon>Solanales</taxon>
        <taxon>Solanaceae</taxon>
        <taxon>Nicotianoideae</taxon>
        <taxon>Nicotianeae</taxon>
        <taxon>Nicotiana</taxon>
    </lineage>
</organism>
<keyword evidence="1" id="KW-1185">Reference proteome</keyword>
<evidence type="ECO:0000313" key="2">
    <source>
        <dbReference type="RefSeq" id="XP_075091992.1"/>
    </source>
</evidence>
<dbReference type="RefSeq" id="XP_075091992.1">
    <property type="nucleotide sequence ID" value="XM_075235891.1"/>
</dbReference>
<name>A0AC58T436_TOBAC</name>
<evidence type="ECO:0000313" key="1">
    <source>
        <dbReference type="Proteomes" id="UP000790787"/>
    </source>
</evidence>
<proteinExistence type="predicted"/>
<gene>
    <name evidence="2" type="primary">LOC142172115</name>
</gene>